<reference evidence="2 3" key="1">
    <citation type="submission" date="2020-01" db="EMBL/GenBank/DDBJ databases">
        <authorList>
            <person name="Liu G."/>
            <person name="Liu B."/>
        </authorList>
    </citation>
    <scope>NUCLEOTIDE SEQUENCE [LARGE SCALE GENOMIC DNA]</scope>
    <source>
        <strain evidence="2 3">FJAT-51161</strain>
    </source>
</reference>
<sequence length="83" mass="9857">MSKFRPFDYLTESEKNEVLSYEAKLQNSKSVKEFIEIERILKDYRSLGIARRHFKEMENILKSAGDSDDDEESSNYRTMIKVK</sequence>
<organism evidence="2 3">
    <name type="scientific">Lysinibacillus agricola</name>
    <dbReference type="NCBI Taxonomy" id="2590012"/>
    <lineage>
        <taxon>Bacteria</taxon>
        <taxon>Bacillati</taxon>
        <taxon>Bacillota</taxon>
        <taxon>Bacilli</taxon>
        <taxon>Bacillales</taxon>
        <taxon>Bacillaceae</taxon>
        <taxon>Lysinibacillus</taxon>
    </lineage>
</organism>
<keyword evidence="3" id="KW-1185">Reference proteome</keyword>
<protein>
    <submittedName>
        <fullName evidence="2">Uncharacterized protein</fullName>
    </submittedName>
</protein>
<gene>
    <name evidence="2" type="ORF">FJQ98_16740</name>
</gene>
<dbReference type="Proteomes" id="UP000596049">
    <property type="component" value="Chromosome"/>
</dbReference>
<evidence type="ECO:0000313" key="3">
    <source>
        <dbReference type="Proteomes" id="UP000596049"/>
    </source>
</evidence>
<evidence type="ECO:0000313" key="2">
    <source>
        <dbReference type="EMBL" id="QQP10893.1"/>
    </source>
</evidence>
<dbReference type="EMBL" id="CP067341">
    <property type="protein sequence ID" value="QQP10893.1"/>
    <property type="molecule type" value="Genomic_DNA"/>
</dbReference>
<proteinExistence type="predicted"/>
<dbReference type="RefSeq" id="WP_053595647.1">
    <property type="nucleotide sequence ID" value="NZ_CP067341.1"/>
</dbReference>
<accession>A0ABX7APP4</accession>
<feature type="region of interest" description="Disordered" evidence="1">
    <location>
        <begin position="62"/>
        <end position="83"/>
    </location>
</feature>
<evidence type="ECO:0000256" key="1">
    <source>
        <dbReference type="SAM" id="MobiDB-lite"/>
    </source>
</evidence>
<name>A0ABX7APP4_9BACI</name>